<dbReference type="InterPro" id="IPR020904">
    <property type="entry name" value="Sc_DH/Rdtase_CS"/>
</dbReference>
<dbReference type="AlphaFoldDB" id="A0A8K0DG97"/>
<dbReference type="Proteomes" id="UP000801492">
    <property type="component" value="Unassembled WGS sequence"/>
</dbReference>
<gene>
    <name evidence="14" type="ORF">ILUMI_02566</name>
</gene>
<evidence type="ECO:0000313" key="14">
    <source>
        <dbReference type="EMBL" id="KAF2903619.1"/>
    </source>
</evidence>
<feature type="compositionally biased region" description="Basic and acidic residues" evidence="13">
    <location>
        <begin position="352"/>
        <end position="365"/>
    </location>
</feature>
<evidence type="ECO:0000256" key="9">
    <source>
        <dbReference type="ARBA" id="ARBA00059620"/>
    </source>
</evidence>
<evidence type="ECO:0000256" key="1">
    <source>
        <dbReference type="ARBA" id="ARBA00004141"/>
    </source>
</evidence>
<keyword evidence="5" id="KW-1133">Transmembrane helix</keyword>
<dbReference type="Gene3D" id="3.40.50.720">
    <property type="entry name" value="NAD(P)-binding Rossmann-like Domain"/>
    <property type="match status" value="1"/>
</dbReference>
<evidence type="ECO:0000256" key="8">
    <source>
        <dbReference type="ARBA" id="ARBA00023136"/>
    </source>
</evidence>
<dbReference type="PRINTS" id="PR00081">
    <property type="entry name" value="GDHRDH"/>
</dbReference>
<evidence type="ECO:0000256" key="4">
    <source>
        <dbReference type="ARBA" id="ARBA00022857"/>
    </source>
</evidence>
<comment type="subcellular location">
    <subcellularLocation>
        <location evidence="1">Membrane</location>
        <topology evidence="1">Multi-pass membrane protein</topology>
    </subcellularLocation>
</comment>
<feature type="region of interest" description="Disordered" evidence="13">
    <location>
        <begin position="330"/>
        <end position="365"/>
    </location>
</feature>
<keyword evidence="7" id="KW-0443">Lipid metabolism</keyword>
<evidence type="ECO:0000256" key="13">
    <source>
        <dbReference type="SAM" id="MobiDB-lite"/>
    </source>
</evidence>
<evidence type="ECO:0000256" key="3">
    <source>
        <dbReference type="ARBA" id="ARBA00022692"/>
    </source>
</evidence>
<keyword evidence="4" id="KW-0521">NADP</keyword>
<accession>A0A8K0DG97</accession>
<dbReference type="SUPFAM" id="SSF51735">
    <property type="entry name" value="NAD(P)-binding Rossmann-fold domains"/>
    <property type="match status" value="1"/>
</dbReference>
<evidence type="ECO:0000256" key="10">
    <source>
        <dbReference type="ARBA" id="ARBA00068717"/>
    </source>
</evidence>
<keyword evidence="8" id="KW-0472">Membrane</keyword>
<evidence type="ECO:0000256" key="2">
    <source>
        <dbReference type="ARBA" id="ARBA00006484"/>
    </source>
</evidence>
<dbReference type="GO" id="GO:0016020">
    <property type="term" value="C:membrane"/>
    <property type="evidence" value="ECO:0007669"/>
    <property type="project" value="UniProtKB-SubCell"/>
</dbReference>
<dbReference type="EMBL" id="VTPC01000968">
    <property type="protein sequence ID" value="KAF2903619.1"/>
    <property type="molecule type" value="Genomic_DNA"/>
</dbReference>
<proteinExistence type="inferred from homology"/>
<keyword evidence="6" id="KW-0560">Oxidoreductase</keyword>
<dbReference type="CDD" id="cd05339">
    <property type="entry name" value="17beta-HSDXI-like_SDR_c"/>
    <property type="match status" value="1"/>
</dbReference>
<dbReference type="GO" id="GO:0005811">
    <property type="term" value="C:lipid droplet"/>
    <property type="evidence" value="ECO:0007669"/>
    <property type="project" value="TreeGrafter"/>
</dbReference>
<name>A0A8K0DG97_IGNLU</name>
<keyword evidence="15" id="KW-1185">Reference proteome</keyword>
<comment type="caution">
    <text evidence="14">The sequence shown here is derived from an EMBL/GenBank/DDBJ whole genome shotgun (WGS) entry which is preliminary data.</text>
</comment>
<sequence length="365" mass="40597">MLFRLLRERRNQRLLLERFLYNVRWIPKSPNQQKIAVIDPNSKDFSGENVVITGGATGLGRALALKLGRLNANVAIWDTSKEALIQTSNLAKVVGGRVHCYTCDLTNREEIYRVAEKTKSDIGQVTMVINNADIASEKLFLDTPDDLIEKTFYVNILSHFWTTKAFLPNMIDANRGHIVTISSMAGHMGIHKLTDYCATKAAAMGFITALRSELEREGSKGVKTTLVCPYFMKPASTSQSASLRIVPALDTEKVADRTIEAIKNQECMVFMPGWFKFALLPKWITPSSISSLLVRLLIKDPSPEVLDETGPAIKMMEFMRSPKIVGAKNATVSNTPEIKTVTQTSEPSPLPDIKKAEPEKAEKNL</sequence>
<dbReference type="PROSITE" id="PS00061">
    <property type="entry name" value="ADH_SHORT"/>
    <property type="match status" value="1"/>
</dbReference>
<dbReference type="Pfam" id="PF00106">
    <property type="entry name" value="adh_short"/>
    <property type="match status" value="1"/>
</dbReference>
<dbReference type="PRINTS" id="PR00080">
    <property type="entry name" value="SDRFAMILY"/>
</dbReference>
<keyword evidence="3" id="KW-0812">Transmembrane</keyword>
<evidence type="ECO:0000256" key="12">
    <source>
        <dbReference type="RuleBase" id="RU000363"/>
    </source>
</evidence>
<evidence type="ECO:0000256" key="7">
    <source>
        <dbReference type="ARBA" id="ARBA00023098"/>
    </source>
</evidence>
<dbReference type="PANTHER" id="PTHR24322">
    <property type="entry name" value="PKSB"/>
    <property type="match status" value="1"/>
</dbReference>
<evidence type="ECO:0000256" key="5">
    <source>
        <dbReference type="ARBA" id="ARBA00022989"/>
    </source>
</evidence>
<reference evidence="14" key="1">
    <citation type="submission" date="2019-08" db="EMBL/GenBank/DDBJ databases">
        <title>The genome of the North American firefly Photinus pyralis.</title>
        <authorList>
            <consortium name="Photinus pyralis genome working group"/>
            <person name="Fallon T.R."/>
            <person name="Sander Lower S.E."/>
            <person name="Weng J.-K."/>
        </authorList>
    </citation>
    <scope>NUCLEOTIDE SEQUENCE</scope>
    <source>
        <strain evidence="14">TRF0915ILg1</strain>
        <tissue evidence="14">Whole body</tissue>
    </source>
</reference>
<protein>
    <recommendedName>
        <fullName evidence="10">Short-chain dehydrogenase/reductase 3</fullName>
    </recommendedName>
    <alternativeName>
        <fullName evidence="11">Retinal short-chain dehydrogenase/reductase 1</fullName>
    </alternativeName>
</protein>
<feature type="compositionally biased region" description="Polar residues" evidence="13">
    <location>
        <begin position="330"/>
        <end position="347"/>
    </location>
</feature>
<dbReference type="InterPro" id="IPR036291">
    <property type="entry name" value="NAD(P)-bd_dom_sf"/>
</dbReference>
<dbReference type="GO" id="GO:0052650">
    <property type="term" value="F:all-trans-retinol dehydrogenase (NADP+) activity"/>
    <property type="evidence" value="ECO:0007669"/>
    <property type="project" value="UniProtKB-ARBA"/>
</dbReference>
<evidence type="ECO:0000256" key="6">
    <source>
        <dbReference type="ARBA" id="ARBA00023002"/>
    </source>
</evidence>
<comment type="function">
    <text evidence="9">Catalyzes the reduction of all-trans-retinal to all-trans-retinol in the presence of NADPH.</text>
</comment>
<dbReference type="InterPro" id="IPR002347">
    <property type="entry name" value="SDR_fam"/>
</dbReference>
<evidence type="ECO:0000313" key="15">
    <source>
        <dbReference type="Proteomes" id="UP000801492"/>
    </source>
</evidence>
<evidence type="ECO:0000256" key="11">
    <source>
        <dbReference type="ARBA" id="ARBA00082544"/>
    </source>
</evidence>
<organism evidence="14 15">
    <name type="scientific">Ignelater luminosus</name>
    <name type="common">Cucubano</name>
    <name type="synonym">Pyrophorus luminosus</name>
    <dbReference type="NCBI Taxonomy" id="2038154"/>
    <lineage>
        <taxon>Eukaryota</taxon>
        <taxon>Metazoa</taxon>
        <taxon>Ecdysozoa</taxon>
        <taxon>Arthropoda</taxon>
        <taxon>Hexapoda</taxon>
        <taxon>Insecta</taxon>
        <taxon>Pterygota</taxon>
        <taxon>Neoptera</taxon>
        <taxon>Endopterygota</taxon>
        <taxon>Coleoptera</taxon>
        <taxon>Polyphaga</taxon>
        <taxon>Elateriformia</taxon>
        <taxon>Elateroidea</taxon>
        <taxon>Elateridae</taxon>
        <taxon>Agrypninae</taxon>
        <taxon>Pyrophorini</taxon>
        <taxon>Ignelater</taxon>
    </lineage>
</organism>
<comment type="similarity">
    <text evidence="2 12">Belongs to the short-chain dehydrogenases/reductases (SDR) family.</text>
</comment>
<dbReference type="OrthoDB" id="10253736at2759"/>
<dbReference type="FunFam" id="3.40.50.720:FF:000131">
    <property type="entry name" value="Short-chain dehydrogenase/reductase 3"/>
    <property type="match status" value="1"/>
</dbReference>
<dbReference type="PANTHER" id="PTHR24322:SF748">
    <property type="entry name" value="FI23927P1-RELATED"/>
    <property type="match status" value="1"/>
</dbReference>